<feature type="non-terminal residue" evidence="3">
    <location>
        <position position="536"/>
    </location>
</feature>
<accession>A0A6G0VNN2</accession>
<keyword evidence="4" id="KW-1185">Reference proteome</keyword>
<dbReference type="Gene3D" id="3.90.320.10">
    <property type="match status" value="1"/>
</dbReference>
<dbReference type="PANTHER" id="PTHR46609">
    <property type="entry name" value="EXONUCLEASE, PHAGE-TYPE/RECB, C-TERMINAL DOMAIN-CONTAINING PROTEIN"/>
    <property type="match status" value="1"/>
</dbReference>
<feature type="domain" description="YqaJ viral recombinase" evidence="1">
    <location>
        <begin position="438"/>
        <end position="536"/>
    </location>
</feature>
<gene>
    <name evidence="3" type="ORF">FWK35_00032475</name>
</gene>
<dbReference type="InterPro" id="IPR011335">
    <property type="entry name" value="Restrct_endonuc-II-like"/>
</dbReference>
<feature type="non-terminal residue" evidence="3">
    <location>
        <position position="1"/>
    </location>
</feature>
<dbReference type="CDD" id="cd22343">
    <property type="entry name" value="PDDEXK_lambda_exonuclease-like"/>
    <property type="match status" value="1"/>
</dbReference>
<dbReference type="InterPro" id="IPR019080">
    <property type="entry name" value="YqaJ_viral_recombinase"/>
</dbReference>
<evidence type="ECO:0000259" key="1">
    <source>
        <dbReference type="Pfam" id="PF09588"/>
    </source>
</evidence>
<dbReference type="AlphaFoldDB" id="A0A6G0VNN2"/>
<dbReference type="InterPro" id="IPR049012">
    <property type="entry name" value="Mutator_transp_dom"/>
</dbReference>
<name>A0A6G0VNN2_APHCR</name>
<sequence length="536" mass="60861">SSIHNVAWEEIRKAGEEEKQLAIAAGDVDADDGIPFCTVVADGQWSKRSYKTKYDALSGVATIIGYRTKKILFIGIRNRFCIICNRAKTKNESPSNHNCFLNWKKSATCMEADGVAEGFLKSVELHGLKFKRLIGDGDSSVTKRLCEILPYGPNFLVQKIECRNHLLRNYVQKLTAMAKKTNYPIDLRKFVLNNLMRFRTAVVKAVRYRKNETSSTNTKITGLSKDLLNSPYHVLGQHSKCDTYFCHKKNFDEDIWVKLAENSGRMTEINNIVNRLVINSSSLIVDVDNNICEQFNSLINKYIGGKRINLSQRNTYNTRIEAAVVAFNSKQYLRAINTHITKKSPVQGIFGKAFLKNVQRKRKNNIRRRELFPLQKAKKQLSKSGPDEHYGIAEELPPDDFSLEDLEIKKNDFINKLKNTDIVYLENETRDQGISELWHSERRKRITASNVGKICKMRSSTSCKKIVHGLLYGNINCKLKAVEYGRVMEPVAKEKYSLVFGSNIKPVGLCVDSNIPYLAASPDGLIGDDEIIEIKC</sequence>
<dbReference type="EMBL" id="VUJU01014007">
    <property type="protein sequence ID" value="KAF0703183.1"/>
    <property type="molecule type" value="Genomic_DNA"/>
</dbReference>
<reference evidence="3 4" key="1">
    <citation type="submission" date="2019-08" db="EMBL/GenBank/DDBJ databases">
        <title>Whole genome of Aphis craccivora.</title>
        <authorList>
            <person name="Voronova N.V."/>
            <person name="Shulinski R.S."/>
            <person name="Bandarenka Y.V."/>
            <person name="Zhorov D.G."/>
            <person name="Warner D."/>
        </authorList>
    </citation>
    <scope>NUCLEOTIDE SEQUENCE [LARGE SCALE GENOMIC DNA]</scope>
    <source>
        <strain evidence="3">180601</strain>
        <tissue evidence="3">Whole Body</tissue>
    </source>
</reference>
<dbReference type="Proteomes" id="UP000478052">
    <property type="component" value="Unassembled WGS sequence"/>
</dbReference>
<comment type="caution">
    <text evidence="3">The sequence shown here is derived from an EMBL/GenBank/DDBJ whole genome shotgun (WGS) entry which is preliminary data.</text>
</comment>
<dbReference type="OrthoDB" id="6616959at2759"/>
<dbReference type="Pfam" id="PF20700">
    <property type="entry name" value="Mutator"/>
    <property type="match status" value="1"/>
</dbReference>
<proteinExistence type="predicted"/>
<evidence type="ECO:0000259" key="2">
    <source>
        <dbReference type="Pfam" id="PF20700"/>
    </source>
</evidence>
<dbReference type="SUPFAM" id="SSF52980">
    <property type="entry name" value="Restriction endonuclease-like"/>
    <property type="match status" value="1"/>
</dbReference>
<dbReference type="PANTHER" id="PTHR46609:SF8">
    <property type="entry name" value="YQAJ VIRAL RECOMBINASE DOMAIN-CONTAINING PROTEIN"/>
    <property type="match status" value="1"/>
</dbReference>
<evidence type="ECO:0000313" key="4">
    <source>
        <dbReference type="Proteomes" id="UP000478052"/>
    </source>
</evidence>
<protein>
    <submittedName>
        <fullName evidence="3">YqaJ domain-containing protein</fullName>
    </submittedName>
</protein>
<feature type="domain" description="Mutator-like transposase" evidence="2">
    <location>
        <begin position="2"/>
        <end position="246"/>
    </location>
</feature>
<dbReference type="GO" id="GO:0006281">
    <property type="term" value="P:DNA repair"/>
    <property type="evidence" value="ECO:0007669"/>
    <property type="project" value="UniProtKB-ARBA"/>
</dbReference>
<dbReference type="Pfam" id="PF09588">
    <property type="entry name" value="YqaJ"/>
    <property type="match status" value="1"/>
</dbReference>
<dbReference type="InterPro" id="IPR051703">
    <property type="entry name" value="NF-kappa-B_Signaling_Reg"/>
</dbReference>
<organism evidence="3 4">
    <name type="scientific">Aphis craccivora</name>
    <name type="common">Cowpea aphid</name>
    <dbReference type="NCBI Taxonomy" id="307492"/>
    <lineage>
        <taxon>Eukaryota</taxon>
        <taxon>Metazoa</taxon>
        <taxon>Ecdysozoa</taxon>
        <taxon>Arthropoda</taxon>
        <taxon>Hexapoda</taxon>
        <taxon>Insecta</taxon>
        <taxon>Pterygota</taxon>
        <taxon>Neoptera</taxon>
        <taxon>Paraneoptera</taxon>
        <taxon>Hemiptera</taxon>
        <taxon>Sternorrhyncha</taxon>
        <taxon>Aphidomorpha</taxon>
        <taxon>Aphidoidea</taxon>
        <taxon>Aphididae</taxon>
        <taxon>Aphidini</taxon>
        <taxon>Aphis</taxon>
        <taxon>Aphis</taxon>
    </lineage>
</organism>
<dbReference type="InterPro" id="IPR011604">
    <property type="entry name" value="PDDEXK-like_dom_sf"/>
</dbReference>
<evidence type="ECO:0000313" key="3">
    <source>
        <dbReference type="EMBL" id="KAF0703183.1"/>
    </source>
</evidence>